<dbReference type="GO" id="GO:0015165">
    <property type="term" value="F:pyrimidine nucleotide-sugar transmembrane transporter activity"/>
    <property type="evidence" value="ECO:0007669"/>
    <property type="project" value="InterPro"/>
</dbReference>
<feature type="region of interest" description="Disordered" evidence="5">
    <location>
        <begin position="361"/>
        <end position="509"/>
    </location>
</feature>
<dbReference type="Gene3D" id="1.10.3730.20">
    <property type="match status" value="1"/>
</dbReference>
<gene>
    <name evidence="7" type="ORF">Vbra_20683</name>
</gene>
<evidence type="ECO:0000313" key="8">
    <source>
        <dbReference type="Proteomes" id="UP000041254"/>
    </source>
</evidence>
<keyword evidence="3 6" id="KW-1133">Transmembrane helix</keyword>
<feature type="transmembrane region" description="Helical" evidence="6">
    <location>
        <begin position="150"/>
        <end position="168"/>
    </location>
</feature>
<evidence type="ECO:0008006" key="9">
    <source>
        <dbReference type="Google" id="ProtNLM"/>
    </source>
</evidence>
<keyword evidence="4 6" id="KW-0472">Membrane</keyword>
<keyword evidence="2 6" id="KW-0812">Transmembrane</keyword>
<evidence type="ECO:0000256" key="6">
    <source>
        <dbReference type="SAM" id="Phobius"/>
    </source>
</evidence>
<evidence type="ECO:0000256" key="1">
    <source>
        <dbReference type="ARBA" id="ARBA00004141"/>
    </source>
</evidence>
<feature type="transmembrane region" description="Helical" evidence="6">
    <location>
        <begin position="284"/>
        <end position="302"/>
    </location>
</feature>
<accession>A0A0G4EQA4</accession>
<comment type="subcellular location">
    <subcellularLocation>
        <location evidence="1">Membrane</location>
        <topology evidence="1">Multi-pass membrane protein</topology>
    </subcellularLocation>
</comment>
<evidence type="ECO:0000256" key="3">
    <source>
        <dbReference type="ARBA" id="ARBA00022989"/>
    </source>
</evidence>
<organism evidence="7 8">
    <name type="scientific">Vitrella brassicaformis (strain CCMP3155)</name>
    <dbReference type="NCBI Taxonomy" id="1169540"/>
    <lineage>
        <taxon>Eukaryota</taxon>
        <taxon>Sar</taxon>
        <taxon>Alveolata</taxon>
        <taxon>Colpodellida</taxon>
        <taxon>Vitrellaceae</taxon>
        <taxon>Vitrella</taxon>
    </lineage>
</organism>
<feature type="compositionally biased region" description="Low complexity" evidence="5">
    <location>
        <begin position="409"/>
        <end position="418"/>
    </location>
</feature>
<keyword evidence="8" id="KW-1185">Reference proteome</keyword>
<dbReference type="NCBIfam" id="TIGR00803">
    <property type="entry name" value="nst"/>
    <property type="match status" value="1"/>
</dbReference>
<feature type="compositionally biased region" description="Basic and acidic residues" evidence="5">
    <location>
        <begin position="448"/>
        <end position="463"/>
    </location>
</feature>
<dbReference type="VEuPathDB" id="CryptoDB:Vbra_20683"/>
<dbReference type="OMA" id="RNFGGWA"/>
<dbReference type="InterPro" id="IPR007271">
    <property type="entry name" value="Nuc_sug_transpt"/>
</dbReference>
<reference evidence="7 8" key="1">
    <citation type="submission" date="2014-11" db="EMBL/GenBank/DDBJ databases">
        <authorList>
            <person name="Zhu J."/>
            <person name="Qi W."/>
            <person name="Song R."/>
        </authorList>
    </citation>
    <scope>NUCLEOTIDE SEQUENCE [LARGE SCALE GENOMIC DNA]</scope>
</reference>
<dbReference type="Pfam" id="PF04142">
    <property type="entry name" value="Nuc_sug_transp"/>
    <property type="match status" value="1"/>
</dbReference>
<evidence type="ECO:0000256" key="5">
    <source>
        <dbReference type="SAM" id="MobiDB-lite"/>
    </source>
</evidence>
<name>A0A0G4EQA4_VITBC</name>
<protein>
    <recommendedName>
        <fullName evidence="9">UDP-N-acetylglucosamine transporter</fullName>
    </recommendedName>
</protein>
<dbReference type="STRING" id="1169540.A0A0G4EQA4"/>
<dbReference type="AlphaFoldDB" id="A0A0G4EQA4"/>
<proteinExistence type="predicted"/>
<evidence type="ECO:0000313" key="7">
    <source>
        <dbReference type="EMBL" id="CEL99631.1"/>
    </source>
</evidence>
<feature type="transmembrane region" description="Helical" evidence="6">
    <location>
        <begin position="256"/>
        <end position="277"/>
    </location>
</feature>
<feature type="compositionally biased region" description="Low complexity" evidence="5">
    <location>
        <begin position="470"/>
        <end position="500"/>
    </location>
</feature>
<dbReference type="InParanoid" id="A0A0G4EQA4"/>
<sequence length="509" mass="54314">MGKEGPSMVVCGVKVPMKVVSLAALVFQTTAVVITMRYSRMVKTDGPRYLNTSAVVSSEILKLVASVVLVWQENSFQVDRLVRLFRTEVFAKPMTTLKVGIPALLYTIQNNLLFVALSHLSGAMYQVTYQLKILTTALLSVMILHKQLSLLKWLSLIVLTAGVALIQIPPSSNNAVKPDTFGGSTAIGLAAVLAACFTSGLAGVLLERILKGAKVSIWVRNIQLALFGAMMGLAGCLVYDGAAVARDGFFQGYNGLVWTVILLQALGGMVVAAVLKYADNILKCFGNATSIALSCLLSYHLIGDFTPSLFYVVGTSLVIVAMYLYSGKDDVPMAGAEGGRRRVRLPASLRRFLRRLLLGKKPGGSAARPQSYLPMTSVESKSPPPKVLEPSNLNAVPPIGTTRAAINGTHTTTSHPSSFTPPPQMDTSLTSSTHSTVSSASSYQYHGGQRDSADSAIRGRGDESASGGLQAQQQQQETSVLPSGSPSSSFPKSSSYYVPPWIASRPHQI</sequence>
<feature type="transmembrane region" description="Helical" evidence="6">
    <location>
        <begin position="188"/>
        <end position="210"/>
    </location>
</feature>
<feature type="transmembrane region" description="Helical" evidence="6">
    <location>
        <begin position="308"/>
        <end position="325"/>
    </location>
</feature>
<dbReference type="InterPro" id="IPR037185">
    <property type="entry name" value="EmrE-like"/>
</dbReference>
<dbReference type="OrthoDB" id="447672at2759"/>
<feature type="transmembrane region" description="Helical" evidence="6">
    <location>
        <begin position="222"/>
        <end position="244"/>
    </location>
</feature>
<evidence type="ECO:0000256" key="2">
    <source>
        <dbReference type="ARBA" id="ARBA00022692"/>
    </source>
</evidence>
<dbReference type="PhylomeDB" id="A0A0G4EQA4"/>
<dbReference type="SUPFAM" id="SSF103481">
    <property type="entry name" value="Multidrug resistance efflux transporter EmrE"/>
    <property type="match status" value="1"/>
</dbReference>
<dbReference type="PANTHER" id="PTHR10231">
    <property type="entry name" value="NUCLEOTIDE-SUGAR TRANSMEMBRANE TRANSPORTER"/>
    <property type="match status" value="1"/>
</dbReference>
<dbReference type="GO" id="GO:0000139">
    <property type="term" value="C:Golgi membrane"/>
    <property type="evidence" value="ECO:0007669"/>
    <property type="project" value="InterPro"/>
</dbReference>
<dbReference type="EMBL" id="CDMY01000285">
    <property type="protein sequence ID" value="CEL99631.1"/>
    <property type="molecule type" value="Genomic_DNA"/>
</dbReference>
<feature type="transmembrane region" description="Helical" evidence="6">
    <location>
        <begin position="20"/>
        <end position="38"/>
    </location>
</feature>
<dbReference type="Proteomes" id="UP000041254">
    <property type="component" value="Unassembled WGS sequence"/>
</dbReference>
<evidence type="ECO:0000256" key="4">
    <source>
        <dbReference type="ARBA" id="ARBA00023136"/>
    </source>
</evidence>
<feature type="compositionally biased region" description="Low complexity" evidence="5">
    <location>
        <begin position="427"/>
        <end position="442"/>
    </location>
</feature>